<sequence>MRVFRLTRTMSPLSSSSIMDIFERIETRIGAVRYESVQSISPSSGDLFLIDTLDMPISDGQSYFGKADIFHEEKFDVVIDRTNEPPHIFRFSYYSKMGKYRLLHYLLCEQKGSTPQPPKDLPTPVDGIVDSFLSAYHLVQSILLPQEDPEPLEELDSAFWKQLVLKHMQS</sequence>
<dbReference type="GeneID" id="93647125"/>
<evidence type="ECO:0000313" key="2">
    <source>
        <dbReference type="Proteomes" id="UP000185944"/>
    </source>
</evidence>
<dbReference type="VEuPathDB" id="MicrosporidiaDB:NEDG_00775"/>
<dbReference type="RefSeq" id="XP_067544290.1">
    <property type="nucleotide sequence ID" value="XM_067688193.1"/>
</dbReference>
<dbReference type="EMBL" id="LTDL01000040">
    <property type="protein sequence ID" value="OAG29642.1"/>
    <property type="molecule type" value="Genomic_DNA"/>
</dbReference>
<organism evidence="1 2">
    <name type="scientific">Nematocida displodere</name>
    <dbReference type="NCBI Taxonomy" id="1805483"/>
    <lineage>
        <taxon>Eukaryota</taxon>
        <taxon>Fungi</taxon>
        <taxon>Fungi incertae sedis</taxon>
        <taxon>Microsporidia</taxon>
        <taxon>Nematocida</taxon>
    </lineage>
</organism>
<name>A0A177EES6_9MICR</name>
<gene>
    <name evidence="1" type="ORF">NEDG_00775</name>
</gene>
<reference evidence="1 2" key="1">
    <citation type="submission" date="2016-02" db="EMBL/GenBank/DDBJ databases">
        <title>Discovery of a natural microsporidian pathogen with a broad tissue tropism in Caenorhabditis elegans.</title>
        <authorList>
            <person name="Luallen R.J."/>
            <person name="Reinke A.W."/>
            <person name="Tong L."/>
            <person name="Botts M.R."/>
            <person name="Felix M.-A."/>
            <person name="Troemel E.R."/>
        </authorList>
    </citation>
    <scope>NUCLEOTIDE SEQUENCE [LARGE SCALE GENOMIC DNA]</scope>
    <source>
        <strain evidence="1 2">JUm2807</strain>
    </source>
</reference>
<comment type="caution">
    <text evidence="1">The sequence shown here is derived from an EMBL/GenBank/DDBJ whole genome shotgun (WGS) entry which is preliminary data.</text>
</comment>
<dbReference type="AlphaFoldDB" id="A0A177EES6"/>
<dbReference type="OrthoDB" id="2186842at2759"/>
<keyword evidence="2" id="KW-1185">Reference proteome</keyword>
<evidence type="ECO:0000313" key="1">
    <source>
        <dbReference type="EMBL" id="OAG29642.1"/>
    </source>
</evidence>
<accession>A0A177EES6</accession>
<proteinExistence type="predicted"/>
<protein>
    <submittedName>
        <fullName evidence="1">Uncharacterized protein</fullName>
    </submittedName>
</protein>
<dbReference type="Proteomes" id="UP000185944">
    <property type="component" value="Unassembled WGS sequence"/>
</dbReference>